<protein>
    <submittedName>
        <fullName evidence="2">Uncharacterized protein</fullName>
    </submittedName>
</protein>
<feature type="compositionally biased region" description="Basic and acidic residues" evidence="1">
    <location>
        <begin position="271"/>
        <end position="289"/>
    </location>
</feature>
<keyword evidence="3" id="KW-1185">Reference proteome</keyword>
<dbReference type="RefSeq" id="XP_062789302.1">
    <property type="nucleotide sequence ID" value="XM_062933251.1"/>
</dbReference>
<sequence length="658" mass="73654">MSLFPIVSPQTSSSSALGSQSPNKSRPHRSTRSAVNYSERMIDKSSISPVPSTPSRSLRSRRSISSSLSFPDRSPQKKPFTLGRRRASSPAYATNNKEAALGLILGDEASTEEDAATEPEAVAIEDGEDDAVDGVQTEDDLDQNGKAQEGERIEELEEMEEGEEEQVEQEEQGEQEGQEEQAEQGEARKPVVPAHEQPRHSSMPVDIPVSGRLTRRRTISPEKKSSEGLAKKSVIRLVFGKKRRADEDSEQIEREDTLEPYDITKGVSTPEEPKTESFLEDGGKEDSRKRMPRKKRKWLKKGEVDPDDPVAVARQKERHLMIDEAIKDLDIQEEMLLANSHPQLLSLWEELEHRRELQMKWLEERNKAAIGDLTIMRDHEIEVAVSDFKVKRDQVGDAIVQDNRHKMACLVTERTVLRRPPGSMPILRLGRGGGGWHVPVKDLLSSGEQELLPVTSGSNPSFRRDISRSVKPVGYLDAKADLEKIGFIRNRRRSHTHTRASVPPPAQQAHPESGRHISPPGHDGALPNSQPKQSQPPPPQRQRSPNPWAPAKLSARWFAPPNYRSSKSQHRHSEKTTPHTNDHRRDPPPTVYGGPMASVPPQTNKSSVERQPHRPSPATNSRPGQPKHYWPTSQPINSQHSHPPNSYSPFVSRPLSQA</sequence>
<feature type="compositionally biased region" description="Basic residues" evidence="1">
    <location>
        <begin position="290"/>
        <end position="299"/>
    </location>
</feature>
<feature type="compositionally biased region" description="Polar residues" evidence="1">
    <location>
        <begin position="631"/>
        <end position="658"/>
    </location>
</feature>
<dbReference type="EMBL" id="CP141882">
    <property type="protein sequence ID" value="WRT64562.1"/>
    <property type="molecule type" value="Genomic_DNA"/>
</dbReference>
<dbReference type="GeneID" id="87953625"/>
<feature type="region of interest" description="Disordered" evidence="1">
    <location>
        <begin position="489"/>
        <end position="658"/>
    </location>
</feature>
<feature type="compositionally biased region" description="Basic residues" evidence="1">
    <location>
        <begin position="489"/>
        <end position="498"/>
    </location>
</feature>
<evidence type="ECO:0000313" key="3">
    <source>
        <dbReference type="Proteomes" id="UP001329825"/>
    </source>
</evidence>
<name>A0ABZ1CT82_9TREE</name>
<feature type="compositionally biased region" description="Low complexity" evidence="1">
    <location>
        <begin position="48"/>
        <end position="73"/>
    </location>
</feature>
<feature type="compositionally biased region" description="Low complexity" evidence="1">
    <location>
        <begin position="8"/>
        <end position="22"/>
    </location>
</feature>
<organism evidence="2 3">
    <name type="scientific">Kwoniella shivajii</name>
    <dbReference type="NCBI Taxonomy" id="564305"/>
    <lineage>
        <taxon>Eukaryota</taxon>
        <taxon>Fungi</taxon>
        <taxon>Dikarya</taxon>
        <taxon>Basidiomycota</taxon>
        <taxon>Agaricomycotina</taxon>
        <taxon>Tremellomycetes</taxon>
        <taxon>Tremellales</taxon>
        <taxon>Cryptococcaceae</taxon>
        <taxon>Kwoniella</taxon>
    </lineage>
</organism>
<feature type="compositionally biased region" description="Acidic residues" evidence="1">
    <location>
        <begin position="109"/>
        <end position="142"/>
    </location>
</feature>
<feature type="region of interest" description="Disordered" evidence="1">
    <location>
        <begin position="1"/>
        <end position="310"/>
    </location>
</feature>
<feature type="compositionally biased region" description="Acidic residues" evidence="1">
    <location>
        <begin position="154"/>
        <end position="183"/>
    </location>
</feature>
<gene>
    <name evidence="2" type="ORF">IL334_001494</name>
</gene>
<feature type="compositionally biased region" description="Basic and acidic residues" evidence="1">
    <location>
        <begin position="219"/>
        <end position="230"/>
    </location>
</feature>
<accession>A0ABZ1CT82</accession>
<feature type="compositionally biased region" description="Basic and acidic residues" evidence="1">
    <location>
        <begin position="574"/>
        <end position="587"/>
    </location>
</feature>
<dbReference type="Proteomes" id="UP001329825">
    <property type="component" value="Chromosome 2"/>
</dbReference>
<reference evidence="2 3" key="1">
    <citation type="submission" date="2024-01" db="EMBL/GenBank/DDBJ databases">
        <title>Comparative genomics of Cryptococcus and Kwoniella reveals pathogenesis evolution and contrasting modes of karyotype evolution via chromosome fusion or intercentromeric recombination.</title>
        <authorList>
            <person name="Coelho M.A."/>
            <person name="David-Palma M."/>
            <person name="Shea T."/>
            <person name="Bowers K."/>
            <person name="McGinley-Smith S."/>
            <person name="Mohammad A.W."/>
            <person name="Gnirke A."/>
            <person name="Yurkov A.M."/>
            <person name="Nowrousian M."/>
            <person name="Sun S."/>
            <person name="Cuomo C.A."/>
            <person name="Heitman J."/>
        </authorList>
    </citation>
    <scope>NUCLEOTIDE SEQUENCE [LARGE SCALE GENOMIC DNA]</scope>
    <source>
        <strain evidence="2">CBS 11374</strain>
    </source>
</reference>
<proteinExistence type="predicted"/>
<evidence type="ECO:0000313" key="2">
    <source>
        <dbReference type="EMBL" id="WRT64562.1"/>
    </source>
</evidence>
<evidence type="ECO:0000256" key="1">
    <source>
        <dbReference type="SAM" id="MobiDB-lite"/>
    </source>
</evidence>